<dbReference type="EMBL" id="HACA01031558">
    <property type="protein sequence ID" value="CDW48919.1"/>
    <property type="molecule type" value="Transcribed_RNA"/>
</dbReference>
<feature type="non-terminal residue" evidence="1">
    <location>
        <position position="1"/>
    </location>
</feature>
<dbReference type="PANTHER" id="PTHR46068">
    <property type="entry name" value="PROTEIN CBG27172"/>
    <property type="match status" value="1"/>
</dbReference>
<dbReference type="AlphaFoldDB" id="A0A0K2VEP0"/>
<accession>A0A0K2VEP0</accession>
<protein>
    <submittedName>
        <fullName evidence="1">Uncharacterized protein</fullName>
    </submittedName>
</protein>
<sequence length="166" mass="19264">KKKEEKSTRIVRDVTFINKVRDITFINKVSDIIDEDPQRSMRAMARDLGMTEWTVRACVKKDLRCKSYRRQTAQLLTENTRGLRLLKSFRLLNILKNLKLPNMLWFFSDEKNFVQDQIHNSQNHRCIAVNNGDVPKNMFLATVMFFGVVSSEGHVMPPSSSRQTSG</sequence>
<proteinExistence type="predicted"/>
<name>A0A0K2VEP0_LEPSM</name>
<organism evidence="1">
    <name type="scientific">Lepeophtheirus salmonis</name>
    <name type="common">Salmon louse</name>
    <name type="synonym">Caligus salmonis</name>
    <dbReference type="NCBI Taxonomy" id="72036"/>
    <lineage>
        <taxon>Eukaryota</taxon>
        <taxon>Metazoa</taxon>
        <taxon>Ecdysozoa</taxon>
        <taxon>Arthropoda</taxon>
        <taxon>Crustacea</taxon>
        <taxon>Multicrustacea</taxon>
        <taxon>Hexanauplia</taxon>
        <taxon>Copepoda</taxon>
        <taxon>Siphonostomatoida</taxon>
        <taxon>Caligidae</taxon>
        <taxon>Lepeophtheirus</taxon>
    </lineage>
</organism>
<evidence type="ECO:0000313" key="1">
    <source>
        <dbReference type="EMBL" id="CDW48919.1"/>
    </source>
</evidence>
<dbReference type="PANTHER" id="PTHR46068:SF1">
    <property type="entry name" value="TRANSPOSASE IS30-LIKE HTH DOMAIN-CONTAINING PROTEIN"/>
    <property type="match status" value="1"/>
</dbReference>
<reference evidence="1" key="1">
    <citation type="submission" date="2014-05" db="EMBL/GenBank/DDBJ databases">
        <authorList>
            <person name="Chronopoulou M."/>
        </authorList>
    </citation>
    <scope>NUCLEOTIDE SEQUENCE</scope>
    <source>
        <tissue evidence="1">Whole organism</tissue>
    </source>
</reference>